<evidence type="ECO:0000313" key="3">
    <source>
        <dbReference type="Proteomes" id="UP001314241"/>
    </source>
</evidence>
<dbReference type="Proteomes" id="UP001314241">
    <property type="component" value="Unassembled WGS sequence"/>
</dbReference>
<comment type="caution">
    <text evidence="2">The sequence shown here is derived from an EMBL/GenBank/DDBJ whole genome shotgun (WGS) entry which is preliminary data.</text>
</comment>
<accession>A0ABM9N4M5</accession>
<gene>
    <name evidence="2" type="ORF">R54876_GBNLAHCA_00690</name>
</gene>
<reference evidence="2 3" key="1">
    <citation type="submission" date="2024-01" db="EMBL/GenBank/DDBJ databases">
        <authorList>
            <person name="Botero Cardona J."/>
        </authorList>
    </citation>
    <scope>NUCLEOTIDE SEQUENCE [LARGE SCALE GENOMIC DNA]</scope>
    <source>
        <strain evidence="2 3">LMG 33000</strain>
    </source>
</reference>
<feature type="region of interest" description="Disordered" evidence="1">
    <location>
        <begin position="41"/>
        <end position="61"/>
    </location>
</feature>
<dbReference type="RefSeq" id="WP_349641671.1">
    <property type="nucleotide sequence ID" value="NZ_CAWVOH010000001.1"/>
</dbReference>
<protein>
    <submittedName>
        <fullName evidence="2">Uncharacterized protein</fullName>
    </submittedName>
</protein>
<proteinExistence type="predicted"/>
<name>A0ABM9N4M5_9LACO</name>
<sequence length="89" mass="10406">MVNMGHTKVFDPIASLVGDPVRYQKALDRERRKALKRKNNIDGANGVNSRLVKTSKTDKGTRVRRYNKMKQELRNSMYAKHMPWLTEEM</sequence>
<evidence type="ECO:0000256" key="1">
    <source>
        <dbReference type="SAM" id="MobiDB-lite"/>
    </source>
</evidence>
<organism evidence="2 3">
    <name type="scientific">Eupransor demetentiae</name>
    <dbReference type="NCBI Taxonomy" id="3109584"/>
    <lineage>
        <taxon>Bacteria</taxon>
        <taxon>Bacillati</taxon>
        <taxon>Bacillota</taxon>
        <taxon>Bacilli</taxon>
        <taxon>Lactobacillales</taxon>
        <taxon>Lactobacillaceae</taxon>
        <taxon>Eupransor</taxon>
    </lineage>
</organism>
<evidence type="ECO:0000313" key="2">
    <source>
        <dbReference type="EMBL" id="CAK8054129.1"/>
    </source>
</evidence>
<dbReference type="EMBL" id="CAWVOH010000001">
    <property type="protein sequence ID" value="CAK8054129.1"/>
    <property type="molecule type" value="Genomic_DNA"/>
</dbReference>
<keyword evidence="3" id="KW-1185">Reference proteome</keyword>